<feature type="region of interest" description="Disordered" evidence="5">
    <location>
        <begin position="644"/>
        <end position="667"/>
    </location>
</feature>
<evidence type="ECO:0000313" key="6">
    <source>
        <dbReference type="EMBL" id="KAK7268195.1"/>
    </source>
</evidence>
<organism evidence="6 7">
    <name type="scientific">Crotalaria pallida</name>
    <name type="common">Smooth rattlebox</name>
    <name type="synonym">Crotalaria striata</name>
    <dbReference type="NCBI Taxonomy" id="3830"/>
    <lineage>
        <taxon>Eukaryota</taxon>
        <taxon>Viridiplantae</taxon>
        <taxon>Streptophyta</taxon>
        <taxon>Embryophyta</taxon>
        <taxon>Tracheophyta</taxon>
        <taxon>Spermatophyta</taxon>
        <taxon>Magnoliopsida</taxon>
        <taxon>eudicotyledons</taxon>
        <taxon>Gunneridae</taxon>
        <taxon>Pentapetalae</taxon>
        <taxon>rosids</taxon>
        <taxon>fabids</taxon>
        <taxon>Fabales</taxon>
        <taxon>Fabaceae</taxon>
        <taxon>Papilionoideae</taxon>
        <taxon>50 kb inversion clade</taxon>
        <taxon>genistoids sensu lato</taxon>
        <taxon>core genistoids</taxon>
        <taxon>Crotalarieae</taxon>
        <taxon>Crotalaria</taxon>
    </lineage>
</organism>
<dbReference type="GO" id="GO:0005739">
    <property type="term" value="C:mitochondrion"/>
    <property type="evidence" value="ECO:0007669"/>
    <property type="project" value="TreeGrafter"/>
</dbReference>
<dbReference type="AlphaFoldDB" id="A0AAN9I923"/>
<keyword evidence="7" id="KW-1185">Reference proteome</keyword>
<evidence type="ECO:0000256" key="2">
    <source>
        <dbReference type="ARBA" id="ARBA00022737"/>
    </source>
</evidence>
<dbReference type="Pfam" id="PF01535">
    <property type="entry name" value="PPR"/>
    <property type="match status" value="3"/>
</dbReference>
<dbReference type="PANTHER" id="PTHR45717:SF28">
    <property type="entry name" value="PENTACOTRIPEPTIDE-REPEAT REGION OF PRORP DOMAIN-CONTAINING PROTEIN"/>
    <property type="match status" value="1"/>
</dbReference>
<sequence length="667" mass="75252">MSSSWTQFKKLQILDYGINTMAKKNEQATVCQSSKEGKGIKGTQETQKATSKNTIPTPAPKEKDIQGEIPQKNPFLEPPVEANRSNVHEVTPPPAMWYQSSQEASNVVGKDVNRVYMNTLTSRGGRGALVFQSFPQNKQKMRLPRLRGALSFFSHSATEYASFSSSSTLNLATAKKPSGVVSSLRKCFPTVPFDVLYRRISPAGDPAVSMVPILEQWVKEGGDATPSGLSSIIKYLRTHRRFSHALEICAWMFEKKSFALGPKDFALRLDLIARVNGIEEAESYFDTIPNDLRTQYCFNTLLNCYIRVKDVYKAENIMQKMIELGSESASLSKNYLLNLYYQTQNYEKLKNLVHEMQEEGINLNKYTFGIMISAYAATSNTEGIDGLLEKLKSDPSLCLNPDWNTYSIAANAYRKCGLFDKAFYFLKKSEELITYKTGKTALSFLMTQYAAIGKKEEVMRLWNLYKKDGKIYNTGFLSVMASVLKFDDLASAEKIFEEWESAKMSFDVRIPNLMIAAYSRKGLLEAAETVVNRTFMNGGKPNSKTWYYLSSGYLEQNNFLKAIEYMKDAISISEVGSGWAPFPDSLAVILEHLKAKGDEEGAEELTRLLRNKDLVSLEVHNRLMNWITDKASSTRVIDLLEGDSNSHTNEASELEEDRNKKDFCLHD</sequence>
<evidence type="ECO:0008006" key="8">
    <source>
        <dbReference type="Google" id="ProtNLM"/>
    </source>
</evidence>
<dbReference type="InterPro" id="IPR011990">
    <property type="entry name" value="TPR-like_helical_dom_sf"/>
</dbReference>
<dbReference type="SUPFAM" id="SSF81901">
    <property type="entry name" value="HCP-like"/>
    <property type="match status" value="1"/>
</dbReference>
<dbReference type="NCBIfam" id="TIGR00756">
    <property type="entry name" value="PPR"/>
    <property type="match status" value="1"/>
</dbReference>
<dbReference type="InterPro" id="IPR002885">
    <property type="entry name" value="PPR_rpt"/>
</dbReference>
<evidence type="ECO:0000256" key="5">
    <source>
        <dbReference type="SAM" id="MobiDB-lite"/>
    </source>
</evidence>
<name>A0AAN9I923_CROPI</name>
<dbReference type="GO" id="GO:0003729">
    <property type="term" value="F:mRNA binding"/>
    <property type="evidence" value="ECO:0007669"/>
    <property type="project" value="UniProtKB-ARBA"/>
</dbReference>
<dbReference type="Pfam" id="PF13812">
    <property type="entry name" value="PPR_3"/>
    <property type="match status" value="1"/>
</dbReference>
<dbReference type="PANTHER" id="PTHR45717">
    <property type="entry name" value="OS12G0527900 PROTEIN"/>
    <property type="match status" value="1"/>
</dbReference>
<dbReference type="InterPro" id="IPR019734">
    <property type="entry name" value="TPR_rpt"/>
</dbReference>
<feature type="region of interest" description="Disordered" evidence="5">
    <location>
        <begin position="29"/>
        <end position="79"/>
    </location>
</feature>
<dbReference type="PROSITE" id="PS50005">
    <property type="entry name" value="TPR"/>
    <property type="match status" value="1"/>
</dbReference>
<evidence type="ECO:0000256" key="4">
    <source>
        <dbReference type="PROSITE-ProRule" id="PRU00708"/>
    </source>
</evidence>
<keyword evidence="2" id="KW-0677">Repeat</keyword>
<protein>
    <recommendedName>
        <fullName evidence="8">Pentatricopeptide repeat-containing protein</fullName>
    </recommendedName>
</protein>
<feature type="repeat" description="PPR" evidence="4">
    <location>
        <begin position="294"/>
        <end position="328"/>
    </location>
</feature>
<feature type="compositionally biased region" description="Polar residues" evidence="5">
    <location>
        <begin position="43"/>
        <end position="56"/>
    </location>
</feature>
<feature type="repeat" description="TPR" evidence="3">
    <location>
        <begin position="543"/>
        <end position="576"/>
    </location>
</feature>
<comment type="similarity">
    <text evidence="1">Belongs to the PPR family. P subfamily.</text>
</comment>
<dbReference type="EMBL" id="JAYWIO010000004">
    <property type="protein sequence ID" value="KAK7268195.1"/>
    <property type="molecule type" value="Genomic_DNA"/>
</dbReference>
<dbReference type="Gene3D" id="1.25.40.10">
    <property type="entry name" value="Tetratricopeptide repeat domain"/>
    <property type="match status" value="2"/>
</dbReference>
<reference evidence="6 7" key="1">
    <citation type="submission" date="2024-01" db="EMBL/GenBank/DDBJ databases">
        <title>The genomes of 5 underutilized Papilionoideae crops provide insights into root nodulation and disease resistanc.</title>
        <authorList>
            <person name="Yuan L."/>
        </authorList>
    </citation>
    <scope>NUCLEOTIDE SEQUENCE [LARGE SCALE GENOMIC DNA]</scope>
    <source>
        <strain evidence="6">ZHUSHIDOU_FW_LH</strain>
        <tissue evidence="6">Leaf</tissue>
    </source>
</reference>
<keyword evidence="3" id="KW-0802">TPR repeat</keyword>
<dbReference type="PROSITE" id="PS51375">
    <property type="entry name" value="PPR"/>
    <property type="match status" value="1"/>
</dbReference>
<accession>A0AAN9I923</accession>
<evidence type="ECO:0000313" key="7">
    <source>
        <dbReference type="Proteomes" id="UP001372338"/>
    </source>
</evidence>
<feature type="compositionally biased region" description="Basic and acidic residues" evidence="5">
    <location>
        <begin position="657"/>
        <end position="667"/>
    </location>
</feature>
<proteinExistence type="inferred from homology"/>
<gene>
    <name evidence="6" type="ORF">RIF29_20886</name>
</gene>
<dbReference type="Proteomes" id="UP001372338">
    <property type="component" value="Unassembled WGS sequence"/>
</dbReference>
<evidence type="ECO:0000256" key="3">
    <source>
        <dbReference type="PROSITE-ProRule" id="PRU00339"/>
    </source>
</evidence>
<evidence type="ECO:0000256" key="1">
    <source>
        <dbReference type="ARBA" id="ARBA00007626"/>
    </source>
</evidence>
<comment type="caution">
    <text evidence="6">The sequence shown here is derived from an EMBL/GenBank/DDBJ whole genome shotgun (WGS) entry which is preliminary data.</text>
</comment>